<feature type="compositionally biased region" description="Low complexity" evidence="1">
    <location>
        <begin position="573"/>
        <end position="582"/>
    </location>
</feature>
<name>F0VBL7_NEOCL</name>
<feature type="region of interest" description="Disordered" evidence="1">
    <location>
        <begin position="1268"/>
        <end position="1332"/>
    </location>
</feature>
<feature type="region of interest" description="Disordered" evidence="1">
    <location>
        <begin position="1384"/>
        <end position="1455"/>
    </location>
</feature>
<feature type="compositionally biased region" description="Acidic residues" evidence="1">
    <location>
        <begin position="168"/>
        <end position="178"/>
    </location>
</feature>
<sequence length="1753" mass="186006">MASAGAVAAATLQSLHPSGRRSEGCTPPPSQTALGSPYTPFSPEWCLRRGLAPLPSGERSGPPDTIMFKLLPPPRTRVDSPQRTKGSRSGGKRRSLSREPPCNRLLPFMFRDLRSHQDRQELLQRLQLHSRKRTQRPNQSLAPPSEFPSSGERFHVSAAQKRGHVEAADDCSEGSAEVDEAKKRIKTTVEPSRDERHASAASPASLCPPTKLPGDAATHWGRTEPPQQASGAVEGTAASAKDAAEETSLDGRGKGCEAGGAEASQGDRGRERANCRDSGRETSVAFFSSGSSFSGGSNGPAAPGALYSFGFQCFCVNTAGDTLAAACADTIHLYHVATKTLHVSIRLPSPPPACGCGVSQDTDACPTLLPIQSLQFFDEDRLLLAVTACGHCYVYFLHHEPEPALLAYANLHEVYVHALNRLPFLSGETPLERGGALPEQSFGTRNVPRGIGSEMHSADTAERQESLATEKPPDPQVGQPSPHVGKAEEREENTSESATGDFRETRPSTRALTSAVVTAVEPLEVRYPPAILTASHRSTDAWRFACAAAAAAAAHGHSLSPRRRHGRGAGETAAPASGSPLPAAVADSRMEISTVSGHLILLVSYAPDAGSAEAYDAQTRRKRNWFRHYTAPMVIHLELRPTLLLLRSLEIQRCGRARLLASPRQPLASRSPAHLSPDGGHALCSDDAKARTLLAESPLRLLPPPFPCCRTLPTWDSSFTLLEKARLGRAPWNRRAAGAQPSAGVSSRMECRFPFCVFRVSVPAGGFPGHADEGGSVSDSAASERPSADNAAGEEKRGVDATAPVDERETDMEIDRTQDGDRPGIGCSSAEPGNKRGGPRPGRLLALVAVCCPDGYLVLVDWRQRREQIAALRRQAALTSSGSEARIVWGATVVGMSAVSAREISVRDDGQVLLLRCPDRLVVARLVFPWTCPMERQTLLRVHREQQREQRQQFALHWQKQQLMQQRGEARAGLGRGRGRGRGRAGAGCVRSRRRPRREEEELSGSDSGEDDAESEKKRNGTDPDETAESVAGEAGTQETLGKNGLTAEGEDSAKPKANVSEAVPEQASAETNEAAREQNTVSASADRAETVPESPDSQPHSREGTGSVPPTAGDKETGESGLAGSGEAPVSAGACGQKPRPSSDESEAESAHEEGEDDGGTLIIIQFIHMDCVQKESYTALSLASGASLHKGLAAAAVDRNGLAALYFLDLSAVIAVEAKVLVLEAAKLSPFKQIHWIPDVSSTQLAGLAAMEAQGDSALPGRLPPQAGCVRLETDGEPPVSSPGEASGAARPAEGHGPSRGAGGSASSRWWADRQSGERGAAGPGGGLGPVRAPRASGNFSCLVALEKKWGTLLFFYPKRTKVWWLLLPDFERLDRNREEIEAEDEFEKDSSKLPPWLRATADRTDGSGAESLLALQPREREGVRRESGASLASDASAATEETVPGPAVSLAPPPASSSFLPLRVGCDPRVLLPSPSYPFYSPLASVSSGTLERSSARNRGKPERAPGRVVAGADAAEAAASGALSRALHEIGLDGGDPRVNGSAKGDTETDVHLAETALRLAAAAEEAADSVLMSTLRLSCTSEEDRDFLGVHPLARELLACLNQTASVAAAAGAGGAVEESCVDGCEAASPRERGCARNCGRPANAQAGREDGVDCWGMRCEWLRACDSLRASSEAFLEIGGSAERANGPAGSEDTPRGDSASSWARAVRRIDLPSIYRERMRRSREVFCTMANTRDCAWKSYAAASPP</sequence>
<feature type="region of interest" description="Disordered" evidence="1">
    <location>
        <begin position="129"/>
        <end position="277"/>
    </location>
</feature>
<accession>F0VBL7</accession>
<feature type="compositionally biased region" description="Low complexity" evidence="1">
    <location>
        <begin position="199"/>
        <end position="209"/>
    </location>
</feature>
<reference evidence="2" key="2">
    <citation type="submission" date="2011-03" db="EMBL/GenBank/DDBJ databases">
        <title>Comparative genomics and transcriptomics of Neospora caninum and Toxoplasma gondii.</title>
        <authorList>
            <person name="Reid A.J."/>
            <person name="Sohal A."/>
            <person name="Harris D."/>
            <person name="Quail M."/>
            <person name="Sanders M."/>
            <person name="Berriman M."/>
            <person name="Wastling J.M."/>
            <person name="Pain A."/>
        </authorList>
    </citation>
    <scope>NUCLEOTIDE SEQUENCE</scope>
    <source>
        <strain evidence="2">Liverpool</strain>
    </source>
</reference>
<feature type="compositionally biased region" description="Gly residues" evidence="1">
    <location>
        <begin position="1322"/>
        <end position="1331"/>
    </location>
</feature>
<feature type="compositionally biased region" description="Basic and acidic residues" evidence="1">
    <location>
        <begin position="265"/>
        <end position="277"/>
    </location>
</feature>
<feature type="region of interest" description="Disordered" evidence="1">
    <location>
        <begin position="1"/>
        <end position="103"/>
    </location>
</feature>
<reference evidence="3" key="4">
    <citation type="journal article" date="2015" name="PLoS ONE">
        <title>Comprehensive Evaluation of Toxoplasma gondii VEG and Neospora caninum LIV Genomes with Tachyzoite Stage Transcriptome and Proteome Defines Novel Transcript Features.</title>
        <authorList>
            <person name="Ramaprasad A."/>
            <person name="Mourier T."/>
            <person name="Naeem R."/>
            <person name="Malas T.B."/>
            <person name="Moussa E."/>
            <person name="Panigrahi A."/>
            <person name="Vermont S.J."/>
            <person name="Otto T.D."/>
            <person name="Wastling J."/>
            <person name="Pain A."/>
        </authorList>
    </citation>
    <scope>NUCLEOTIDE SEQUENCE</scope>
    <source>
        <strain evidence="3">Liverpool</strain>
    </source>
</reference>
<feature type="region of interest" description="Disordered" evidence="1">
    <location>
        <begin position="966"/>
        <end position="1159"/>
    </location>
</feature>
<feature type="region of interest" description="Disordered" evidence="1">
    <location>
        <begin position="771"/>
        <end position="839"/>
    </location>
</feature>
<dbReference type="OrthoDB" id="331968at2759"/>
<protein>
    <submittedName>
        <fullName evidence="2">Uncharacterized protein</fullName>
    </submittedName>
</protein>
<feature type="region of interest" description="Disordered" evidence="1">
    <location>
        <begin position="433"/>
        <end position="510"/>
    </location>
</feature>
<feature type="compositionally biased region" description="Basic and acidic residues" evidence="1">
    <location>
        <begin position="1420"/>
        <end position="1430"/>
    </location>
</feature>
<feature type="compositionally biased region" description="Basic and acidic residues" evidence="1">
    <location>
        <begin position="456"/>
        <end position="465"/>
    </location>
</feature>
<dbReference type="eggNOG" id="ENOG502QZKZ">
    <property type="taxonomic scope" value="Eukaryota"/>
</dbReference>
<dbReference type="InParanoid" id="F0VBL7"/>
<dbReference type="RefSeq" id="XP_003881034.1">
    <property type="nucleotide sequence ID" value="XM_003880985.1"/>
</dbReference>
<dbReference type="EMBL" id="FR823385">
    <property type="protein sequence ID" value="CBZ51001.1"/>
    <property type="molecule type" value="Genomic_DNA"/>
</dbReference>
<evidence type="ECO:0000313" key="4">
    <source>
        <dbReference type="Proteomes" id="UP000007494"/>
    </source>
</evidence>
<feature type="compositionally biased region" description="Acidic residues" evidence="1">
    <location>
        <begin position="1001"/>
        <end position="1014"/>
    </location>
</feature>
<feature type="compositionally biased region" description="Acidic residues" evidence="1">
    <location>
        <begin position="1145"/>
        <end position="1159"/>
    </location>
</feature>
<dbReference type="GeneID" id="13439987"/>
<evidence type="ECO:0000313" key="3">
    <source>
        <dbReference type="EMBL" id="CEL68306.1"/>
    </source>
</evidence>
<feature type="region of interest" description="Disordered" evidence="1">
    <location>
        <begin position="556"/>
        <end position="582"/>
    </location>
</feature>
<dbReference type="VEuPathDB" id="ToxoDB:NCLIV_040760"/>
<dbReference type="EMBL" id="LN714484">
    <property type="protein sequence ID" value="CEL68306.1"/>
    <property type="molecule type" value="Genomic_DNA"/>
</dbReference>
<keyword evidence="4" id="KW-1185">Reference proteome</keyword>
<feature type="compositionally biased region" description="Low complexity" evidence="1">
    <location>
        <begin position="1431"/>
        <end position="1455"/>
    </location>
</feature>
<evidence type="ECO:0000256" key="1">
    <source>
        <dbReference type="SAM" id="MobiDB-lite"/>
    </source>
</evidence>
<feature type="compositionally biased region" description="Basic and acidic residues" evidence="1">
    <location>
        <begin position="793"/>
        <end position="822"/>
    </location>
</feature>
<evidence type="ECO:0000313" key="2">
    <source>
        <dbReference type="EMBL" id="CBZ51001.1"/>
    </source>
</evidence>
<dbReference type="Proteomes" id="UP000007494">
    <property type="component" value="Chromosome IX"/>
</dbReference>
<reference evidence="4" key="3">
    <citation type="journal article" date="2012" name="PLoS Pathog.">
        <title>Comparative genomics of the apicomplexan parasites Toxoplasma gondii and Neospora caninum: Coccidia differing in host range and transmission strategy.</title>
        <authorList>
            <person name="Reid A.J."/>
            <person name="Vermont S.J."/>
            <person name="Cotton J.A."/>
            <person name="Harris D."/>
            <person name="Hill-Cawthorne G.A."/>
            <person name="Konen-Waisman S."/>
            <person name="Latham S.M."/>
            <person name="Mourier T."/>
            <person name="Norton R."/>
            <person name="Quail M.A."/>
            <person name="Sanders M."/>
            <person name="Shanmugam D."/>
            <person name="Sohal A."/>
            <person name="Wasmuth J.D."/>
            <person name="Brunk B."/>
            <person name="Grigg M.E."/>
            <person name="Howard J.C."/>
            <person name="Parkinson J."/>
            <person name="Roos D.S."/>
            <person name="Trees A.J."/>
            <person name="Berriman M."/>
            <person name="Pain A."/>
            <person name="Wastling J.M."/>
        </authorList>
    </citation>
    <scope>NUCLEOTIDE SEQUENCE [LARGE SCALE GENOMIC DNA]</scope>
    <source>
        <strain evidence="4">Liverpool</strain>
    </source>
</reference>
<dbReference type="OMA" id="LVAVCCP"/>
<feature type="region of interest" description="Disordered" evidence="1">
    <location>
        <begin position="1486"/>
        <end position="1511"/>
    </location>
</feature>
<reference evidence="2" key="1">
    <citation type="submission" date="2011-02" db="EMBL/GenBank/DDBJ databases">
        <authorList>
            <person name="Aslett M."/>
        </authorList>
    </citation>
    <scope>NUCLEOTIDE SEQUENCE</scope>
    <source>
        <strain evidence="2">Liverpool</strain>
    </source>
</reference>
<gene>
    <name evidence="3" type="ORF">BN1204_040760</name>
    <name evidence="2" type="ORF">NCLIV_040760</name>
</gene>
<organism evidence="2 4">
    <name type="scientific">Neospora caninum (strain Liverpool)</name>
    <dbReference type="NCBI Taxonomy" id="572307"/>
    <lineage>
        <taxon>Eukaryota</taxon>
        <taxon>Sar</taxon>
        <taxon>Alveolata</taxon>
        <taxon>Apicomplexa</taxon>
        <taxon>Conoidasida</taxon>
        <taxon>Coccidia</taxon>
        <taxon>Eucoccidiorida</taxon>
        <taxon>Eimeriorina</taxon>
        <taxon>Sarcocystidae</taxon>
        <taxon>Neospora</taxon>
    </lineage>
</organism>
<proteinExistence type="predicted"/>
<feature type="region of interest" description="Disordered" evidence="1">
    <location>
        <begin position="1687"/>
        <end position="1708"/>
    </location>
</feature>